<evidence type="ECO:0000256" key="6">
    <source>
        <dbReference type="SAM" id="MobiDB-lite"/>
    </source>
</evidence>
<dbReference type="InterPro" id="IPR027444">
    <property type="entry name" value="H-NS_C_dom"/>
</dbReference>
<comment type="subcellular location">
    <subcellularLocation>
        <location evidence="1">Cytoplasm</location>
        <location evidence="1">Nucleoid</location>
    </subcellularLocation>
</comment>
<evidence type="ECO:0000256" key="3">
    <source>
        <dbReference type="ARBA" id="ARBA00022490"/>
    </source>
</evidence>
<gene>
    <name evidence="8" type="primary">hvrA</name>
    <name evidence="8" type="ORF">GAK30_01432</name>
</gene>
<evidence type="ECO:0000256" key="5">
    <source>
        <dbReference type="SAM" id="Coils"/>
    </source>
</evidence>
<feature type="coiled-coil region" evidence="5">
    <location>
        <begin position="1"/>
        <end position="28"/>
    </location>
</feature>
<comment type="similarity">
    <text evidence="2">Belongs to the histone-like protein H-NS family.</text>
</comment>
<keyword evidence="5" id="KW-0175">Coiled coil</keyword>
<feature type="compositionally biased region" description="Basic and acidic residues" evidence="6">
    <location>
        <begin position="42"/>
        <end position="64"/>
    </location>
</feature>
<dbReference type="SMART" id="SM00528">
    <property type="entry name" value="HNS"/>
    <property type="match status" value="1"/>
</dbReference>
<proteinExistence type="inferred from homology"/>
<dbReference type="Proteomes" id="UP000461670">
    <property type="component" value="Unassembled WGS sequence"/>
</dbReference>
<dbReference type="GO" id="GO:0009295">
    <property type="term" value="C:nucleoid"/>
    <property type="evidence" value="ECO:0007669"/>
    <property type="project" value="UniProtKB-SubCell"/>
</dbReference>
<evidence type="ECO:0000259" key="7">
    <source>
        <dbReference type="SMART" id="SM00528"/>
    </source>
</evidence>
<keyword evidence="4" id="KW-0238">DNA-binding</keyword>
<dbReference type="Pfam" id="PF00816">
    <property type="entry name" value="Histone_HNS"/>
    <property type="match status" value="1"/>
</dbReference>
<sequence length="104" mass="11540">MATYAELKAQAEALLKQAEQLLVSEREAAIADINRRLDELGLTPDDLKGGKRSVKKADGGDKPKRVVPIKYKGPNGETWTGRGQKPVWLAELLKQGRKVEEFLI</sequence>
<accession>A0A7V8JR28</accession>
<protein>
    <submittedName>
        <fullName evidence="8">Trans-acting regulatory protein HvrA</fullName>
    </submittedName>
</protein>
<reference evidence="9" key="1">
    <citation type="journal article" date="2020" name="MBio">
        <title>Horizontal gene transfer to a defensive symbiont with a reduced genome amongst a multipartite beetle microbiome.</title>
        <authorList>
            <person name="Waterworth S.C."/>
            <person name="Florez L.V."/>
            <person name="Rees E.R."/>
            <person name="Hertweck C."/>
            <person name="Kaltenpoth M."/>
            <person name="Kwan J.C."/>
        </authorList>
    </citation>
    <scope>NUCLEOTIDE SEQUENCE [LARGE SCALE GENOMIC DNA]</scope>
</reference>
<feature type="domain" description="DNA-binding protein H-NS-like C-terminal" evidence="7">
    <location>
        <begin position="61"/>
        <end position="104"/>
    </location>
</feature>
<dbReference type="GO" id="GO:0003677">
    <property type="term" value="F:DNA binding"/>
    <property type="evidence" value="ECO:0007669"/>
    <property type="project" value="UniProtKB-KW"/>
</dbReference>
<dbReference type="PANTHER" id="PTHR38097">
    <property type="match status" value="1"/>
</dbReference>
<dbReference type="SUPFAM" id="SSF81273">
    <property type="entry name" value="H-NS histone-like proteins"/>
    <property type="match status" value="1"/>
</dbReference>
<keyword evidence="3" id="KW-0963">Cytoplasm</keyword>
<dbReference type="Gene3D" id="4.10.430.10">
    <property type="entry name" value="Histone-like protein H-NS, C-terminal domain"/>
    <property type="match status" value="1"/>
</dbReference>
<dbReference type="InterPro" id="IPR037150">
    <property type="entry name" value="H-NS_C_dom_sf"/>
</dbReference>
<evidence type="ECO:0000256" key="4">
    <source>
        <dbReference type="ARBA" id="ARBA00023125"/>
    </source>
</evidence>
<comment type="caution">
    <text evidence="8">The sequence shown here is derived from an EMBL/GenBank/DDBJ whole genome shotgun (WGS) entry which is preliminary data.</text>
</comment>
<evidence type="ECO:0000313" key="8">
    <source>
        <dbReference type="EMBL" id="KAF1022090.1"/>
    </source>
</evidence>
<evidence type="ECO:0000256" key="2">
    <source>
        <dbReference type="ARBA" id="ARBA00010610"/>
    </source>
</evidence>
<dbReference type="EMBL" id="WNDQ01000015">
    <property type="protein sequence ID" value="KAF1022090.1"/>
    <property type="molecule type" value="Genomic_DNA"/>
</dbReference>
<dbReference type="PANTHER" id="PTHR38097:SF2">
    <property type="entry name" value="DNA-BINDING PROTEIN STPA"/>
    <property type="match status" value="1"/>
</dbReference>
<feature type="region of interest" description="Disordered" evidence="6">
    <location>
        <begin position="42"/>
        <end position="76"/>
    </location>
</feature>
<evidence type="ECO:0000256" key="1">
    <source>
        <dbReference type="ARBA" id="ARBA00004453"/>
    </source>
</evidence>
<name>A0A7V8JR28_9BURK</name>
<organism evidence="8 9">
    <name type="scientific">Paracidovorax wautersii</name>
    <dbReference type="NCBI Taxonomy" id="1177982"/>
    <lineage>
        <taxon>Bacteria</taxon>
        <taxon>Pseudomonadati</taxon>
        <taxon>Pseudomonadota</taxon>
        <taxon>Betaproteobacteria</taxon>
        <taxon>Burkholderiales</taxon>
        <taxon>Comamonadaceae</taxon>
        <taxon>Paracidovorax</taxon>
    </lineage>
</organism>
<evidence type="ECO:0000313" key="9">
    <source>
        <dbReference type="Proteomes" id="UP000461670"/>
    </source>
</evidence>
<dbReference type="AlphaFoldDB" id="A0A7V8JR28"/>